<evidence type="ECO:0000256" key="7">
    <source>
        <dbReference type="SAM" id="MobiDB-lite"/>
    </source>
</evidence>
<feature type="zinc finger region" description="C3H1-type" evidence="6">
    <location>
        <begin position="801"/>
        <end position="823"/>
    </location>
</feature>
<dbReference type="SUPFAM" id="SSF90229">
    <property type="entry name" value="CCCH zinc finger"/>
    <property type="match status" value="6"/>
</dbReference>
<feature type="compositionally biased region" description="Basic and acidic residues" evidence="7">
    <location>
        <begin position="505"/>
        <end position="527"/>
    </location>
</feature>
<feature type="compositionally biased region" description="Polar residues" evidence="7">
    <location>
        <begin position="997"/>
        <end position="1006"/>
    </location>
</feature>
<feature type="region of interest" description="Disordered" evidence="7">
    <location>
        <begin position="486"/>
        <end position="766"/>
    </location>
</feature>
<keyword evidence="1" id="KW-0597">Phosphoprotein</keyword>
<dbReference type="GO" id="GO:0008270">
    <property type="term" value="F:zinc ion binding"/>
    <property type="evidence" value="ECO:0007669"/>
    <property type="project" value="UniProtKB-KW"/>
</dbReference>
<keyword evidence="2 6" id="KW-0479">Metal-binding</keyword>
<feature type="compositionally biased region" description="Polar residues" evidence="7">
    <location>
        <begin position="81"/>
        <end position="98"/>
    </location>
</feature>
<feature type="domain" description="C3H1-type" evidence="8">
    <location>
        <begin position="289"/>
        <end position="315"/>
    </location>
</feature>
<feature type="compositionally biased region" description="Gly residues" evidence="7">
    <location>
        <begin position="180"/>
        <end position="202"/>
    </location>
</feature>
<dbReference type="PANTHER" id="PTHR13119:SF12">
    <property type="entry name" value="PROTEIN SUPPRESSOR OF SABLE"/>
    <property type="match status" value="1"/>
</dbReference>
<feature type="compositionally biased region" description="Polar residues" evidence="7">
    <location>
        <begin position="10"/>
        <end position="24"/>
    </location>
</feature>
<feature type="compositionally biased region" description="Basic and acidic residues" evidence="7">
    <location>
        <begin position="742"/>
        <end position="752"/>
    </location>
</feature>
<dbReference type="PROSITE" id="PS50103">
    <property type="entry name" value="ZF_C3H1"/>
    <property type="match status" value="5"/>
</dbReference>
<feature type="compositionally biased region" description="Low complexity" evidence="7">
    <location>
        <begin position="394"/>
        <end position="409"/>
    </location>
</feature>
<dbReference type="InterPro" id="IPR054361">
    <property type="entry name" value="Znf-CCCH_ZC3H4/6/8"/>
</dbReference>
<feature type="zinc finger region" description="C3H1-type" evidence="6">
    <location>
        <begin position="265"/>
        <end position="287"/>
    </location>
</feature>
<accession>A0A9D3TER8</accession>
<evidence type="ECO:0000256" key="6">
    <source>
        <dbReference type="PROSITE-ProRule" id="PRU00723"/>
    </source>
</evidence>
<evidence type="ECO:0000256" key="5">
    <source>
        <dbReference type="ARBA" id="ARBA00022833"/>
    </source>
</evidence>
<feature type="region of interest" description="Disordered" evidence="7">
    <location>
        <begin position="932"/>
        <end position="1010"/>
    </location>
</feature>
<sequence length="1251" mass="138136">MAFASLFSRLPNSALHTEGRNSTEVAEDVQHEGIEITEEGNEEKGNQKEKNSDHTRKRQRDQREEKSEQKSQDTQRPPLASCSSDIGEQEQRSLQVPSKMSRCEWSWDYGNQNEPSHPGSSQKRKRKKKKRKRPAENDFGFELSRYRQVQEALSSPQGREQPSQEKGGPAMRGTWKQGPGQRGGAQQGTGGRGMDPGHGSGQGQDVKNKQQKDKKWGCGRGSRGKQREVCPRMDRKAGPLGVRHTPFLSPEFISRHTDEIQGRHICKYFLRGACVKGDQCHFEHDMNVKKMELCKFYVLDFCTKGDDCIYMHKEFPCKFFHTGARCYSEAACKFSHEPLTDLTRDLLQKVLNTEPMEKGEQELTDQGSTPLATKVQLSVDLSQNISVRPNFYNSSSVSDSPTPSLPLSVGGSDNVKGGKKTSPQGFPAGNVGGHVHPASPRPMSSETEGRPVELGDSFSSSVQSTEACREPAGPILKTLFVHLSPSYQEEEPPSPSADSGASLRCSDEAWAGREELQGPQHEEREGRAPGAGKEGLRSPGCRLSPQHEEQLSLRIRNSTEVAEDVHHEGIEITEEGNEEKGNQKEKNSDHTRKRQMDQREEKSEQKSQDTQRPPLASSSSDIGEQEQRSLQVPSKMSRCEWSWDYGNQNEPSHPGSSQKRKRKKKKRKRPAENDFGFELSRYRQVQEALSSPQGREQPSQENGGPAMRGTWKQGPGQRGGAQRGTGGRGMDAGHGSGQGQDVKNKQQKDKKWGCGRGSRGKQREVCPRMDRKAGPLGVRHTPFLSPEFISRHTDEIQGRHICKYFLRGACVKGDQCHFEHDMNVKKMELCKFYVLDFCTKGDDCIYMHNILLYYNVSRSAVVGARCYSEAACKFSHEPLTDLTRDLLQKVLNTEPMEKGEQELTDQGSTPLATKVQLSVDLSQNISVRPNFYNSSSVSDSPTPSLPLSVGGSDNMKGGKKTSPQGFPAGNVGGHVHPASPRPMSSEAEGRPVELGDSFSSSVQSTEACREPAGPILKTLFVHLSPSYQEEEPPSPSADSGASLRCSDEAWAGREELQGPQHEEREGRAPGAGKEGLRSPGCRLSPQHEEQEKKLRDQAVPIPQEPVPGGTARDPRTPLQHPHPILPLPAFARQVEWSPEDLLPLPAPISRTIQDPPEPSPLGYTPKLSSSDCTPGETRPLGPRNQSAPPAVHSLPVQLLPGLGRPPCPDGRLGRHSAQGRERGWGSSGDTQGTLLKDMFKTFDPTASPFCQ</sequence>
<feature type="compositionally biased region" description="Polar residues" evidence="7">
    <location>
        <begin position="109"/>
        <end position="121"/>
    </location>
</feature>
<dbReference type="GO" id="GO:0045892">
    <property type="term" value="P:negative regulation of DNA-templated transcription"/>
    <property type="evidence" value="ECO:0007669"/>
    <property type="project" value="InterPro"/>
</dbReference>
<feature type="compositionally biased region" description="Basic and acidic residues" evidence="7">
    <location>
        <begin position="42"/>
        <end position="54"/>
    </location>
</feature>
<dbReference type="OrthoDB" id="411372at2759"/>
<dbReference type="GO" id="GO:0005634">
    <property type="term" value="C:nucleus"/>
    <property type="evidence" value="ECO:0007669"/>
    <property type="project" value="TreeGrafter"/>
</dbReference>
<evidence type="ECO:0000256" key="2">
    <source>
        <dbReference type="ARBA" id="ARBA00022723"/>
    </source>
</evidence>
<feature type="compositionally biased region" description="Basic and acidic residues" evidence="7">
    <location>
        <begin position="578"/>
        <end position="609"/>
    </location>
</feature>
<keyword evidence="4 6" id="KW-0863">Zinc-finger</keyword>
<feature type="compositionally biased region" description="Basic and acidic residues" evidence="7">
    <location>
        <begin position="61"/>
        <end position="73"/>
    </location>
</feature>
<feature type="compositionally biased region" description="Basic residues" evidence="7">
    <location>
        <begin position="658"/>
        <end position="669"/>
    </location>
</feature>
<dbReference type="EMBL" id="JAFDVH010000001">
    <property type="protein sequence ID" value="KAG7492447.1"/>
    <property type="molecule type" value="Genomic_DNA"/>
</dbReference>
<keyword evidence="5 6" id="KW-0862">Zinc</keyword>
<organism evidence="9 10">
    <name type="scientific">Megalops atlanticus</name>
    <name type="common">Tarpon</name>
    <name type="synonym">Clupea gigantea</name>
    <dbReference type="NCBI Taxonomy" id="7932"/>
    <lineage>
        <taxon>Eukaryota</taxon>
        <taxon>Metazoa</taxon>
        <taxon>Chordata</taxon>
        <taxon>Craniata</taxon>
        <taxon>Vertebrata</taxon>
        <taxon>Euteleostomi</taxon>
        <taxon>Actinopterygii</taxon>
        <taxon>Neopterygii</taxon>
        <taxon>Teleostei</taxon>
        <taxon>Elopiformes</taxon>
        <taxon>Megalopidae</taxon>
        <taxon>Megalops</taxon>
    </lineage>
</organism>
<feature type="compositionally biased region" description="Basic residues" evidence="7">
    <location>
        <begin position="122"/>
        <end position="133"/>
    </location>
</feature>
<feature type="domain" description="C3H1-type" evidence="8">
    <location>
        <begin position="265"/>
        <end position="287"/>
    </location>
</feature>
<dbReference type="Pfam" id="PF22623">
    <property type="entry name" value="zf-CCCH_9"/>
    <property type="match status" value="1"/>
</dbReference>
<evidence type="ECO:0000256" key="4">
    <source>
        <dbReference type="ARBA" id="ARBA00022771"/>
    </source>
</evidence>
<evidence type="ECO:0000259" key="8">
    <source>
        <dbReference type="PROSITE" id="PS50103"/>
    </source>
</evidence>
<feature type="zinc finger region" description="C3H1-type" evidence="6">
    <location>
        <begin position="316"/>
        <end position="339"/>
    </location>
</feature>
<feature type="domain" description="C3H1-type" evidence="8">
    <location>
        <begin position="316"/>
        <end position="339"/>
    </location>
</feature>
<feature type="compositionally biased region" description="Basic and acidic residues" evidence="7">
    <location>
        <begin position="1052"/>
        <end position="1067"/>
    </location>
</feature>
<protein>
    <recommendedName>
        <fullName evidence="8">C3H1-type domain-containing protein</fullName>
    </recommendedName>
</protein>
<feature type="zinc finger region" description="C3H1-type" evidence="6">
    <location>
        <begin position="289"/>
        <end position="315"/>
    </location>
</feature>
<feature type="region of interest" description="Disordered" evidence="7">
    <location>
        <begin position="1147"/>
        <end position="1232"/>
    </location>
</feature>
<feature type="domain" description="C3H1-type" evidence="8">
    <location>
        <begin position="801"/>
        <end position="823"/>
    </location>
</feature>
<dbReference type="InterPro" id="IPR045124">
    <property type="entry name" value="Su(sable)-like"/>
</dbReference>
<gene>
    <name evidence="9" type="ORF">MATL_G00014560</name>
</gene>
<dbReference type="Proteomes" id="UP001046870">
    <property type="component" value="Chromosome 1"/>
</dbReference>
<feature type="compositionally biased region" description="Basic and acidic residues" evidence="7">
    <location>
        <begin position="206"/>
        <end position="216"/>
    </location>
</feature>
<feature type="compositionally biased region" description="Basic and acidic residues" evidence="7">
    <location>
        <begin position="1085"/>
        <end position="1096"/>
    </location>
</feature>
<keyword evidence="3" id="KW-0677">Repeat</keyword>
<proteinExistence type="predicted"/>
<feature type="zinc finger region" description="C3H1-type" evidence="6">
    <location>
        <begin position="825"/>
        <end position="851"/>
    </location>
</feature>
<comment type="caution">
    <text evidence="9">The sequence shown here is derived from an EMBL/GenBank/DDBJ whole genome shotgun (WGS) entry which is preliminary data.</text>
</comment>
<evidence type="ECO:0000256" key="3">
    <source>
        <dbReference type="ARBA" id="ARBA00022737"/>
    </source>
</evidence>
<feature type="compositionally biased region" description="Gly residues" evidence="7">
    <location>
        <begin position="716"/>
        <end position="738"/>
    </location>
</feature>
<feature type="region of interest" description="Disordered" evidence="7">
    <location>
        <begin position="1052"/>
        <end position="1124"/>
    </location>
</feature>
<keyword evidence="10" id="KW-1185">Reference proteome</keyword>
<feature type="compositionally biased region" description="Polar residues" evidence="7">
    <location>
        <begin position="687"/>
        <end position="702"/>
    </location>
</feature>
<name>A0A9D3TER8_MEGAT</name>
<dbReference type="InterPro" id="IPR036855">
    <property type="entry name" value="Znf_CCCH_sf"/>
</dbReference>
<feature type="compositionally biased region" description="Polar residues" evidence="7">
    <location>
        <begin position="645"/>
        <end position="657"/>
    </location>
</feature>
<evidence type="ECO:0000313" key="9">
    <source>
        <dbReference type="EMBL" id="KAG7492447.1"/>
    </source>
</evidence>
<reference evidence="9" key="1">
    <citation type="submission" date="2021-01" db="EMBL/GenBank/DDBJ databases">
        <authorList>
            <person name="Zahm M."/>
            <person name="Roques C."/>
            <person name="Cabau C."/>
            <person name="Klopp C."/>
            <person name="Donnadieu C."/>
            <person name="Jouanno E."/>
            <person name="Lampietro C."/>
            <person name="Louis A."/>
            <person name="Herpin A."/>
            <person name="Echchiki A."/>
            <person name="Berthelot C."/>
            <person name="Parey E."/>
            <person name="Roest-Crollius H."/>
            <person name="Braasch I."/>
            <person name="Postlethwait J."/>
            <person name="Bobe J."/>
            <person name="Montfort J."/>
            <person name="Bouchez O."/>
            <person name="Begum T."/>
            <person name="Mejri S."/>
            <person name="Adams A."/>
            <person name="Chen W.-J."/>
            <person name="Guiguen Y."/>
        </authorList>
    </citation>
    <scope>NUCLEOTIDE SEQUENCE</scope>
    <source>
        <strain evidence="9">YG-15Mar2019-1</strain>
        <tissue evidence="9">Brain</tissue>
    </source>
</reference>
<dbReference type="Pfam" id="PF14608">
    <property type="entry name" value="zf-CCCH_2"/>
    <property type="match status" value="4"/>
</dbReference>
<feature type="region of interest" description="Disordered" evidence="7">
    <location>
        <begin position="392"/>
        <end position="458"/>
    </location>
</feature>
<feature type="compositionally biased region" description="Polar residues" evidence="7">
    <location>
        <begin position="610"/>
        <end position="634"/>
    </location>
</feature>
<feature type="compositionally biased region" description="Low complexity" evidence="7">
    <location>
        <begin position="934"/>
        <end position="949"/>
    </location>
</feature>
<evidence type="ECO:0000256" key="1">
    <source>
        <dbReference type="ARBA" id="ARBA00022553"/>
    </source>
</evidence>
<feature type="domain" description="C3H1-type" evidence="8">
    <location>
        <begin position="825"/>
        <end position="851"/>
    </location>
</feature>
<dbReference type="AlphaFoldDB" id="A0A9D3TER8"/>
<dbReference type="GO" id="GO:0003723">
    <property type="term" value="F:RNA binding"/>
    <property type="evidence" value="ECO:0007669"/>
    <property type="project" value="InterPro"/>
</dbReference>
<evidence type="ECO:0000313" key="10">
    <source>
        <dbReference type="Proteomes" id="UP001046870"/>
    </source>
</evidence>
<dbReference type="InterPro" id="IPR000571">
    <property type="entry name" value="Znf_CCCH"/>
</dbReference>
<dbReference type="SMART" id="SM00356">
    <property type="entry name" value="ZnF_C3H1"/>
    <property type="match status" value="5"/>
</dbReference>
<feature type="compositionally biased region" description="Polar residues" evidence="7">
    <location>
        <begin position="151"/>
        <end position="161"/>
    </location>
</feature>
<feature type="region of interest" description="Disordered" evidence="7">
    <location>
        <begin position="1"/>
        <end position="233"/>
    </location>
</feature>
<dbReference type="PANTHER" id="PTHR13119">
    <property type="entry name" value="ZINC FINGER CCCH DOMAIN-CONTAINING PROTEI"/>
    <property type="match status" value="1"/>
</dbReference>
<dbReference type="Gene3D" id="4.10.1000.10">
    <property type="entry name" value="Zinc finger, CCCH-type"/>
    <property type="match status" value="2"/>
</dbReference>